<keyword evidence="12 15" id="KW-0460">Magnesium</keyword>
<feature type="compositionally biased region" description="Low complexity" evidence="16">
    <location>
        <begin position="992"/>
        <end position="1017"/>
    </location>
</feature>
<evidence type="ECO:0000256" key="2">
    <source>
        <dbReference type="ARBA" id="ARBA00022475"/>
    </source>
</evidence>
<feature type="compositionally biased region" description="Basic and acidic residues" evidence="16">
    <location>
        <begin position="1035"/>
        <end position="1045"/>
    </location>
</feature>
<dbReference type="InterPro" id="IPR003029">
    <property type="entry name" value="S1_domain"/>
</dbReference>
<feature type="compositionally biased region" description="Basic and acidic residues" evidence="16">
    <location>
        <begin position="698"/>
        <end position="707"/>
    </location>
</feature>
<feature type="binding site" evidence="15">
    <location>
        <position position="402"/>
    </location>
    <ligand>
        <name>Zn(2+)</name>
        <dbReference type="ChEBI" id="CHEBI:29105"/>
        <note>ligand shared between dimeric partners</note>
    </ligand>
</feature>
<dbReference type="GO" id="GO:0008270">
    <property type="term" value="F:zinc ion binding"/>
    <property type="evidence" value="ECO:0007669"/>
    <property type="project" value="UniProtKB-UniRule"/>
</dbReference>
<comment type="function">
    <text evidence="15">Endoribonuclease that plays a central role in RNA processing and decay. Required for the maturation of 5S and 16S rRNAs and the majority of tRNAs. Also involved in the degradation of most mRNAs.</text>
</comment>
<feature type="compositionally biased region" description="Basic and acidic residues" evidence="16">
    <location>
        <begin position="1215"/>
        <end position="1239"/>
    </location>
</feature>
<dbReference type="eggNOG" id="COG1530">
    <property type="taxonomic scope" value="Bacteria"/>
</dbReference>
<feature type="compositionally biased region" description="Basic and acidic residues" evidence="16">
    <location>
        <begin position="921"/>
        <end position="931"/>
    </location>
</feature>
<dbReference type="Gene3D" id="2.40.50.140">
    <property type="entry name" value="Nucleic acid-binding proteins"/>
    <property type="match status" value="1"/>
</dbReference>
<feature type="binding site" evidence="15">
    <location>
        <position position="405"/>
    </location>
    <ligand>
        <name>Zn(2+)</name>
        <dbReference type="ChEBI" id="CHEBI:29105"/>
        <note>ligand shared between dimeric partners</note>
    </ligand>
</feature>
<dbReference type="EMBL" id="APNK01000020">
    <property type="protein sequence ID" value="KEZ76911.1"/>
    <property type="molecule type" value="Genomic_DNA"/>
</dbReference>
<dbReference type="InterPro" id="IPR012340">
    <property type="entry name" value="NA-bd_OB-fold"/>
</dbReference>
<dbReference type="Gene3D" id="3.40.1260.20">
    <property type="entry name" value="Ribonuclease E, catalytic domain"/>
    <property type="match status" value="1"/>
</dbReference>
<dbReference type="InterPro" id="IPR048583">
    <property type="entry name" value="RNase_E_G_thioredoxin-like"/>
</dbReference>
<proteinExistence type="inferred from homology"/>
<dbReference type="GO" id="GO:0019843">
    <property type="term" value="F:rRNA binding"/>
    <property type="evidence" value="ECO:0007669"/>
    <property type="project" value="UniProtKB-KW"/>
</dbReference>
<keyword evidence="19" id="KW-1185">Reference proteome</keyword>
<dbReference type="RefSeq" id="WP_051883481.1">
    <property type="nucleotide sequence ID" value="NZ_APNK01000020.1"/>
</dbReference>
<comment type="similarity">
    <text evidence="15">Belongs to the RNase E/G family. RNase E subfamily.</text>
</comment>
<dbReference type="GO" id="GO:0000049">
    <property type="term" value="F:tRNA binding"/>
    <property type="evidence" value="ECO:0007669"/>
    <property type="project" value="UniProtKB-KW"/>
</dbReference>
<dbReference type="PANTHER" id="PTHR30001">
    <property type="entry name" value="RIBONUCLEASE"/>
    <property type="match status" value="1"/>
</dbReference>
<feature type="region of interest" description="Required for zinc-mediated homotetramerization and catalytic activity" evidence="15">
    <location>
        <begin position="402"/>
        <end position="405"/>
    </location>
</feature>
<comment type="catalytic activity">
    <reaction evidence="15">
        <text>Endonucleolytic cleavage of single-stranded RNA in A- and U-rich regions.</text>
        <dbReference type="EC" id="3.1.26.12"/>
    </reaction>
</comment>
<dbReference type="GO" id="GO:0008033">
    <property type="term" value="P:tRNA processing"/>
    <property type="evidence" value="ECO:0007669"/>
    <property type="project" value="UniProtKB-UniRule"/>
</dbReference>
<feature type="compositionally biased region" description="Basic and acidic residues" evidence="16">
    <location>
        <begin position="969"/>
        <end position="987"/>
    </location>
</feature>
<dbReference type="SMART" id="SM00316">
    <property type="entry name" value="S1"/>
    <property type="match status" value="1"/>
</dbReference>
<feature type="compositionally biased region" description="Basic and acidic residues" evidence="16">
    <location>
        <begin position="604"/>
        <end position="646"/>
    </location>
</feature>
<keyword evidence="7 15" id="KW-0540">Nuclease</keyword>
<feature type="compositionally biased region" description="Basic residues" evidence="16">
    <location>
        <begin position="1021"/>
        <end position="1032"/>
    </location>
</feature>
<feature type="region of interest" description="Disordered" evidence="16">
    <location>
        <begin position="504"/>
        <end position="566"/>
    </location>
</feature>
<keyword evidence="15" id="KW-0820">tRNA-binding</keyword>
<feature type="compositionally biased region" description="Basic and acidic residues" evidence="16">
    <location>
        <begin position="880"/>
        <end position="889"/>
    </location>
</feature>
<evidence type="ECO:0000256" key="9">
    <source>
        <dbReference type="ARBA" id="ARBA00022730"/>
    </source>
</evidence>
<keyword evidence="6 15" id="KW-0819">tRNA processing</keyword>
<accession>A0A084IJM7</accession>
<comment type="caution">
    <text evidence="18">The sequence shown here is derived from an EMBL/GenBank/DDBJ whole genome shotgun (WGS) entry which is preliminary data.</text>
</comment>
<keyword evidence="14 15" id="KW-0472">Membrane</keyword>
<evidence type="ECO:0000256" key="4">
    <source>
        <dbReference type="ARBA" id="ARBA00022519"/>
    </source>
</evidence>
<keyword evidence="15" id="KW-0862">Zinc</keyword>
<evidence type="ECO:0000259" key="17">
    <source>
        <dbReference type="PROSITE" id="PS50126"/>
    </source>
</evidence>
<feature type="binding site" evidence="15">
    <location>
        <position position="301"/>
    </location>
    <ligand>
        <name>Mg(2+)</name>
        <dbReference type="ChEBI" id="CHEBI:18420"/>
        <note>catalytic</note>
    </ligand>
</feature>
<dbReference type="Pfam" id="PF20833">
    <property type="entry name" value="RNase_E_G_Thio"/>
    <property type="match status" value="1"/>
</dbReference>
<feature type="region of interest" description="Disordered" evidence="16">
    <location>
        <begin position="584"/>
        <end position="1260"/>
    </location>
</feature>
<dbReference type="AlphaFoldDB" id="A0A084IJM7"/>
<keyword evidence="8 15" id="KW-0479">Metal-binding</keyword>
<keyword evidence="5 15" id="KW-0698">rRNA processing</keyword>
<evidence type="ECO:0000256" key="16">
    <source>
        <dbReference type="SAM" id="MobiDB-lite"/>
    </source>
</evidence>
<evidence type="ECO:0000256" key="10">
    <source>
        <dbReference type="ARBA" id="ARBA00022759"/>
    </source>
</evidence>
<protein>
    <recommendedName>
        <fullName evidence="15">Ribonuclease E</fullName>
        <shortName evidence="15">RNase E</shortName>
        <ecNumber evidence="15">3.1.26.12</ecNumber>
    </recommendedName>
</protein>
<dbReference type="PROSITE" id="PS50126">
    <property type="entry name" value="S1"/>
    <property type="match status" value="1"/>
</dbReference>
<dbReference type="NCBIfam" id="TIGR00757">
    <property type="entry name" value="RNaseEG"/>
    <property type="match status" value="1"/>
</dbReference>
<dbReference type="GO" id="GO:0005737">
    <property type="term" value="C:cytoplasm"/>
    <property type="evidence" value="ECO:0007669"/>
    <property type="project" value="UniProtKB-SubCell"/>
</dbReference>
<evidence type="ECO:0000256" key="13">
    <source>
        <dbReference type="ARBA" id="ARBA00022884"/>
    </source>
</evidence>
<evidence type="ECO:0000313" key="19">
    <source>
        <dbReference type="Proteomes" id="UP000028302"/>
    </source>
</evidence>
<comment type="cofactor">
    <cofactor evidence="15">
        <name>Zn(2+)</name>
        <dbReference type="ChEBI" id="CHEBI:29105"/>
    </cofactor>
    <text evidence="15">Binds 2 Zn(2+) ions per homotetramer.</text>
</comment>
<dbReference type="InterPro" id="IPR004659">
    <property type="entry name" value="RNase_E/G"/>
</dbReference>
<sequence>MKRILVNATQPEELRVAIVDGQKLHDLDIEVGSREQRKANVYKGRVTRVEPSLEAAFIDYGGNRHGFLPLKEVAKSYYEKSDGKGQSNGKATLSEGQEVIVQVEKEERGNKGAALTTYISLAGRYLVLMPNNPRAGGVSRRIEGEERNELREALNEVQVPEGMGVIVRTAGVGRCAEELQWDLDYLAQVWKAINDAANERKAPFLIYQESNVIIRALRDYLRDDIGEVLIDQPEVYDTGREFMQQVMPHALNKLKKYTDDTPLFSRFQVESQIESAFEREVTLPSGGSIVIDHTEAMTSVDINSARATKGAGIEETAFNTNVEAAEEIARQLRIRDLGGLVVIDFIDMESAKNQREVENRLKQAAKADRARVQIGRISRFGLLEMSRQRLKPSLSEYSSQVCPRCLGRGSIRSVESLSLSILRLLEEEAMKPGTGRVIVQLPIPVASFLLNEKRADLADVEQRAKTRITLVPNNELETPHYEIKRVRGDQLTEDDNNAASYKIDTQVEIEKPAEPDHKASTQKAREEPAVKRVARPDAPVIDRSSQPEAEAAAAAAAAPPHPSVTMTPWQQLWDALRRIFGGEADLGLPGSGPASREATTQKTNNDKRRRAEGNGSKSTDDESARADSADGGSKTEARGDKSDGSDNRGNGRNRNRRRGGRNRNRGSQANGQTKAQADSDGQKQKKDSDSTTEQSSAADKKSADKPATDTAQSNRDKAAAARKSADEARSKSKDDRAAQAPSSGERTDGPAARAPEAAENTSDDAQRKNDESSANEDNSASGEAKRGRRRRRGGRGRRGGRKRGGAGENDESQSASGEDNSTNDSSAQTSEDDRASGENAAPSQGGAESSGRGDEKTRSQPATSKTDSKPDEPEAAGTAENRDDARADESNAQTGQSRSEDSDDNSKHGDDNKNTSKRKSKSELPEVEDKPWSAVTASENARSASQGDDGDTEGSPKKKSSTSKTSKRSKQDNSDRSTAKDDSKSKAAPDQAADNADTTEAAASDTDAGDSSEASSSDKPRKTKPKRRRSNSKAKSADKDDDKTADPAIGEDTSKTAETAESSSNPAHATDTAADTVEPASEPAQPESEKPTQAERKAGNASEAPATSQVDDKRAAPAENPSKPAEAESSEASADPMTESESAEVTRPAAEADTELKQVETQAAEATSQSETQDTVAPRDPAAEETAAETEEPVAEAVPRVEASAVPVDGAEAPAVEHKLTQVETRTDDSAAAETKGDDATAETQAAETETEADHRDKSS</sequence>
<feature type="compositionally biased region" description="Basic and acidic residues" evidence="16">
    <location>
        <begin position="898"/>
        <end position="914"/>
    </location>
</feature>
<dbReference type="GO" id="GO:0006364">
    <property type="term" value="P:rRNA processing"/>
    <property type="evidence" value="ECO:0007669"/>
    <property type="project" value="UniProtKB-UniRule"/>
</dbReference>
<dbReference type="InterPro" id="IPR019307">
    <property type="entry name" value="RNA-bd_AU-1/RNase_E/G"/>
</dbReference>
<evidence type="ECO:0000256" key="12">
    <source>
        <dbReference type="ARBA" id="ARBA00022842"/>
    </source>
</evidence>
<dbReference type="Pfam" id="PF10150">
    <property type="entry name" value="RNase_E_G"/>
    <property type="match status" value="1"/>
</dbReference>
<dbReference type="GO" id="GO:0009898">
    <property type="term" value="C:cytoplasmic side of plasma membrane"/>
    <property type="evidence" value="ECO:0007669"/>
    <property type="project" value="UniProtKB-UniRule"/>
</dbReference>
<feature type="compositionally biased region" description="Polar residues" evidence="16">
    <location>
        <begin position="935"/>
        <end position="946"/>
    </location>
</feature>
<keyword evidence="2 15" id="KW-1003">Cell membrane</keyword>
<reference evidence="18 19" key="1">
    <citation type="submission" date="2013-03" db="EMBL/GenBank/DDBJ databases">
        <title>Salinisphaera hydrothermalis C41B8 Genome Sequencing.</title>
        <authorList>
            <person name="Li C."/>
            <person name="Lai Q."/>
            <person name="Shao Z."/>
        </authorList>
    </citation>
    <scope>NUCLEOTIDE SEQUENCE [LARGE SCALE GENOMIC DNA]</scope>
    <source>
        <strain evidence="18 19">C41B8</strain>
    </source>
</reference>
<keyword evidence="10 15" id="KW-0255">Endonuclease</keyword>
<evidence type="ECO:0000256" key="7">
    <source>
        <dbReference type="ARBA" id="ARBA00022722"/>
    </source>
</evidence>
<evidence type="ECO:0000256" key="3">
    <source>
        <dbReference type="ARBA" id="ARBA00022490"/>
    </source>
</evidence>
<comment type="subcellular location">
    <subcellularLocation>
        <location evidence="15">Cytoplasm</location>
    </subcellularLocation>
    <subcellularLocation>
        <location evidence="15">Cell inner membrane</location>
        <topology evidence="15">Peripheral membrane protein</topology>
        <orientation evidence="15">Cytoplasmic side</orientation>
    </subcellularLocation>
</comment>
<dbReference type="Proteomes" id="UP000028302">
    <property type="component" value="Unassembled WGS sequence"/>
</dbReference>
<dbReference type="EC" id="3.1.26.12" evidence="15"/>
<gene>
    <name evidence="15" type="primary">rne</name>
    <name evidence="18" type="ORF">C41B8_12589</name>
</gene>
<comment type="cofactor">
    <cofactor evidence="15">
        <name>Mg(2+)</name>
        <dbReference type="ChEBI" id="CHEBI:18420"/>
    </cofactor>
    <text evidence="15">Binds 1 Mg(2+) ion per subunit.</text>
</comment>
<feature type="compositionally biased region" description="Polar residues" evidence="16">
    <location>
        <begin position="1159"/>
        <end position="1175"/>
    </location>
</feature>
<name>A0A084IJM7_SALHC</name>
<feature type="compositionally biased region" description="Polar residues" evidence="16">
    <location>
        <begin position="812"/>
        <end position="829"/>
    </location>
</feature>
<evidence type="ECO:0000256" key="5">
    <source>
        <dbReference type="ARBA" id="ARBA00022552"/>
    </source>
</evidence>
<feature type="compositionally biased region" description="Low complexity" evidence="16">
    <location>
        <begin position="1195"/>
        <end position="1208"/>
    </location>
</feature>
<organism evidence="18 19">
    <name type="scientific">Salinisphaera hydrothermalis (strain C41B8)</name>
    <dbReference type="NCBI Taxonomy" id="1304275"/>
    <lineage>
        <taxon>Bacteria</taxon>
        <taxon>Pseudomonadati</taxon>
        <taxon>Pseudomonadota</taxon>
        <taxon>Gammaproteobacteria</taxon>
        <taxon>Salinisphaerales</taxon>
        <taxon>Salinisphaeraceae</taxon>
        <taxon>Salinisphaera</taxon>
    </lineage>
</organism>
<evidence type="ECO:0000313" key="18">
    <source>
        <dbReference type="EMBL" id="KEZ76911.1"/>
    </source>
</evidence>
<evidence type="ECO:0000256" key="14">
    <source>
        <dbReference type="ARBA" id="ARBA00023136"/>
    </source>
</evidence>
<dbReference type="GO" id="GO:0006402">
    <property type="term" value="P:mRNA catabolic process"/>
    <property type="evidence" value="ECO:0007669"/>
    <property type="project" value="UniProtKB-UniRule"/>
</dbReference>
<feature type="compositionally biased region" description="Basic and acidic residues" evidence="16">
    <location>
        <begin position="680"/>
        <end position="689"/>
    </location>
</feature>
<feature type="compositionally biased region" description="Low complexity" evidence="16">
    <location>
        <begin position="547"/>
        <end position="558"/>
    </location>
</feature>
<dbReference type="Pfam" id="PF00575">
    <property type="entry name" value="S1"/>
    <property type="match status" value="1"/>
</dbReference>
<dbReference type="OrthoDB" id="9804278at2"/>
<keyword evidence="11 15" id="KW-0378">Hydrolase</keyword>
<keyword evidence="9 15" id="KW-0699">rRNA-binding</keyword>
<dbReference type="InterPro" id="IPR028878">
    <property type="entry name" value="RNase_E"/>
</dbReference>
<feature type="compositionally biased region" description="Basic and acidic residues" evidence="16">
    <location>
        <begin position="508"/>
        <end position="530"/>
    </location>
</feature>
<dbReference type="CDD" id="cd04453">
    <property type="entry name" value="S1_RNase_E"/>
    <property type="match status" value="1"/>
</dbReference>
<evidence type="ECO:0000256" key="15">
    <source>
        <dbReference type="HAMAP-Rule" id="MF_00970"/>
    </source>
</evidence>
<evidence type="ECO:0000256" key="1">
    <source>
        <dbReference type="ARBA" id="ARBA00005663"/>
    </source>
</evidence>
<evidence type="ECO:0000256" key="11">
    <source>
        <dbReference type="ARBA" id="ARBA00022801"/>
    </source>
</evidence>
<feature type="binding site" evidence="15">
    <location>
        <position position="344"/>
    </location>
    <ligand>
        <name>Mg(2+)</name>
        <dbReference type="ChEBI" id="CHEBI:18420"/>
        <note>catalytic</note>
    </ligand>
</feature>
<comment type="similarity">
    <text evidence="1">Belongs to the RNase E/G family. RNase G subfamily.</text>
</comment>
<feature type="compositionally biased region" description="Basic and acidic residues" evidence="16">
    <location>
        <begin position="1087"/>
        <end position="1098"/>
    </location>
</feature>
<dbReference type="HAMAP" id="MF_00970">
    <property type="entry name" value="RNase_E"/>
    <property type="match status" value="1"/>
</dbReference>
<keyword evidence="13 15" id="KW-0694">RNA-binding</keyword>
<keyword evidence="3 15" id="KW-0963">Cytoplasm</keyword>
<dbReference type="GO" id="GO:0008995">
    <property type="term" value="F:ribonuclease E activity"/>
    <property type="evidence" value="ECO:0007669"/>
    <property type="project" value="UniProtKB-EC"/>
</dbReference>
<feature type="compositionally biased region" description="Basic residues" evidence="16">
    <location>
        <begin position="651"/>
        <end position="664"/>
    </location>
</feature>
<dbReference type="PATRIC" id="fig|1304275.5.peg.2567"/>
<feature type="compositionally biased region" description="Basic residues" evidence="16">
    <location>
        <begin position="786"/>
        <end position="804"/>
    </location>
</feature>
<feature type="compositionally biased region" description="Basic and acidic residues" evidence="16">
    <location>
        <begin position="714"/>
        <end position="737"/>
    </location>
</feature>
<evidence type="ECO:0000256" key="6">
    <source>
        <dbReference type="ARBA" id="ARBA00022694"/>
    </source>
</evidence>
<evidence type="ECO:0000256" key="8">
    <source>
        <dbReference type="ARBA" id="ARBA00022723"/>
    </source>
</evidence>
<feature type="compositionally biased region" description="Basic residues" evidence="16">
    <location>
        <begin position="957"/>
        <end position="968"/>
    </location>
</feature>
<feature type="domain" description="S1 motif" evidence="17">
    <location>
        <begin position="39"/>
        <end position="118"/>
    </location>
</feature>
<keyword evidence="4 15" id="KW-0997">Cell inner membrane</keyword>
<dbReference type="SUPFAM" id="SSF50249">
    <property type="entry name" value="Nucleic acid-binding proteins"/>
    <property type="match status" value="1"/>
</dbReference>
<dbReference type="STRING" id="1304275.C41B8_12589"/>
<dbReference type="GO" id="GO:0000287">
    <property type="term" value="F:magnesium ion binding"/>
    <property type="evidence" value="ECO:0007669"/>
    <property type="project" value="UniProtKB-UniRule"/>
</dbReference>
<dbReference type="PANTHER" id="PTHR30001:SF1">
    <property type="entry name" value="RIBONUCLEASE E_G-LIKE PROTEIN, CHLOROPLASTIC"/>
    <property type="match status" value="1"/>
</dbReference>
<comment type="subunit">
    <text evidence="15">Component of the RNA degradosome, which is a multiprotein complex involved in RNA processing and mRNA degradation. Within the RNA degradosome, RNase E assembles into a homotetramer formed by a dimer of dimers.</text>
</comment>